<reference evidence="1" key="2">
    <citation type="submission" date="2021-08" db="EMBL/GenBank/DDBJ databases">
        <authorList>
            <person name="Tani A."/>
            <person name="Ola A."/>
            <person name="Ogura Y."/>
            <person name="Katsura K."/>
            <person name="Hayashi T."/>
        </authorList>
    </citation>
    <scope>NUCLEOTIDE SEQUENCE</scope>
    <source>
        <strain evidence="1">DSM 16372</strain>
    </source>
</reference>
<reference evidence="1" key="1">
    <citation type="journal article" date="2016" name="Front. Microbiol.">
        <title>Genome Sequence of the Piezophilic, Mesophilic Sulfate-Reducing Bacterium Desulfovibrio indicus J2T.</title>
        <authorList>
            <person name="Cao J."/>
            <person name="Maignien L."/>
            <person name="Shao Z."/>
            <person name="Alain K."/>
            <person name="Jebbar M."/>
        </authorList>
    </citation>
    <scope>NUCLEOTIDE SEQUENCE</scope>
    <source>
        <strain evidence="1">DSM 16372</strain>
    </source>
</reference>
<name>A0AAV4ZQ71_9HYPH</name>
<evidence type="ECO:0000313" key="1">
    <source>
        <dbReference type="EMBL" id="GJD90741.1"/>
    </source>
</evidence>
<keyword evidence="2" id="KW-1185">Reference proteome</keyword>
<dbReference type="EMBL" id="BPQO01000021">
    <property type="protein sequence ID" value="GJD90741.1"/>
    <property type="molecule type" value="Genomic_DNA"/>
</dbReference>
<proteinExistence type="predicted"/>
<accession>A0AAV4ZQ71</accession>
<dbReference type="Proteomes" id="UP001055247">
    <property type="component" value="Unassembled WGS sequence"/>
</dbReference>
<comment type="caution">
    <text evidence="1">The sequence shown here is derived from an EMBL/GenBank/DDBJ whole genome shotgun (WGS) entry which is preliminary data.</text>
</comment>
<protein>
    <submittedName>
        <fullName evidence="1">Uncharacterized protein</fullName>
    </submittedName>
</protein>
<sequence length="78" mass="8316">MRKIGVLIAVAGIAVAVIPVALWVAAGVGFGRAEHVAIQRNEVDLCAAEALPPGDYMSLSQRCKDVLEASERSRTRKL</sequence>
<gene>
    <name evidence="1" type="ORF">BHAOGJBA_4283</name>
</gene>
<evidence type="ECO:0000313" key="2">
    <source>
        <dbReference type="Proteomes" id="UP001055247"/>
    </source>
</evidence>
<organism evidence="1 2">
    <name type="scientific">Methylobacterium hispanicum</name>
    <dbReference type="NCBI Taxonomy" id="270350"/>
    <lineage>
        <taxon>Bacteria</taxon>
        <taxon>Pseudomonadati</taxon>
        <taxon>Pseudomonadota</taxon>
        <taxon>Alphaproteobacteria</taxon>
        <taxon>Hyphomicrobiales</taxon>
        <taxon>Methylobacteriaceae</taxon>
        <taxon>Methylobacterium</taxon>
    </lineage>
</organism>
<dbReference type="AlphaFoldDB" id="A0AAV4ZQ71"/>